<comment type="caution">
    <text evidence="3">The sequence shown here is derived from an EMBL/GenBank/DDBJ whole genome shotgun (WGS) entry which is preliminary data.</text>
</comment>
<dbReference type="SMART" id="SM00849">
    <property type="entry name" value="Lactamase_B"/>
    <property type="match status" value="1"/>
</dbReference>
<dbReference type="Proteomes" id="UP000462760">
    <property type="component" value="Unassembled WGS sequence"/>
</dbReference>
<evidence type="ECO:0000313" key="3">
    <source>
        <dbReference type="EMBL" id="MSS43347.1"/>
    </source>
</evidence>
<keyword evidence="3" id="KW-0378">Hydrolase</keyword>
<evidence type="ECO:0000313" key="5">
    <source>
        <dbReference type="Proteomes" id="UP001108123"/>
    </source>
</evidence>
<organism evidence="3 4">
    <name type="scientific">Anaerosalibacter bizertensis</name>
    <dbReference type="NCBI Taxonomy" id="932217"/>
    <lineage>
        <taxon>Bacteria</taxon>
        <taxon>Bacillati</taxon>
        <taxon>Bacillota</taxon>
        <taxon>Tissierellia</taxon>
        <taxon>Tissierellales</taxon>
        <taxon>Sporanaerobacteraceae</taxon>
        <taxon>Anaerosalibacter</taxon>
    </lineage>
</organism>
<dbReference type="PANTHER" id="PTHR42951:SF14">
    <property type="entry name" value="METALLO-BETA-LACTAMASE SUPERFAMILY PROTEIN"/>
    <property type="match status" value="1"/>
</dbReference>
<dbReference type="AlphaFoldDB" id="A0A844FH21"/>
<name>A0A844FH21_9FIRM</name>
<dbReference type="GO" id="GO:0016787">
    <property type="term" value="F:hydrolase activity"/>
    <property type="evidence" value="ECO:0007669"/>
    <property type="project" value="UniProtKB-KW"/>
</dbReference>
<dbReference type="PANTHER" id="PTHR42951">
    <property type="entry name" value="METALLO-BETA-LACTAMASE DOMAIN-CONTAINING"/>
    <property type="match status" value="1"/>
</dbReference>
<keyword evidence="5" id="KW-1185">Reference proteome</keyword>
<gene>
    <name evidence="3" type="ORF">FYJ27_06315</name>
    <name evidence="2" type="ORF">L0P62_04435</name>
</gene>
<dbReference type="Pfam" id="PF00753">
    <property type="entry name" value="Lactamase_B"/>
    <property type="match status" value="1"/>
</dbReference>
<dbReference type="SUPFAM" id="SSF56281">
    <property type="entry name" value="Metallo-hydrolase/oxidoreductase"/>
    <property type="match status" value="1"/>
</dbReference>
<accession>A0A844FH21</accession>
<dbReference type="CDD" id="cd07743">
    <property type="entry name" value="metallo-hydrolase-like_MBL-fold"/>
    <property type="match status" value="1"/>
</dbReference>
<dbReference type="InterPro" id="IPR001279">
    <property type="entry name" value="Metallo-B-lactamas"/>
</dbReference>
<dbReference type="Proteomes" id="UP001108123">
    <property type="component" value="Unassembled WGS sequence"/>
</dbReference>
<dbReference type="InterPro" id="IPR050855">
    <property type="entry name" value="NDM-1-like"/>
</dbReference>
<dbReference type="EMBL" id="VULR01000007">
    <property type="protein sequence ID" value="MSS43347.1"/>
    <property type="molecule type" value="Genomic_DNA"/>
</dbReference>
<dbReference type="Gene3D" id="3.60.15.10">
    <property type="entry name" value="Ribonuclease Z/Hydroxyacylglutathione hydrolase-like"/>
    <property type="match status" value="1"/>
</dbReference>
<protein>
    <submittedName>
        <fullName evidence="3">MBL fold metallo-hydrolase</fullName>
    </submittedName>
</protein>
<evidence type="ECO:0000313" key="4">
    <source>
        <dbReference type="Proteomes" id="UP000462760"/>
    </source>
</evidence>
<evidence type="ECO:0000313" key="2">
    <source>
        <dbReference type="EMBL" id="MCG4564692.1"/>
    </source>
</evidence>
<sequence length="297" mass="34373">MNLTKIRGNTFYIPSNTNTGVYTYKNKNCLIIDTGMNNTAARKIENVLLSNNLHPKYIVNTHNHLDHSGGNNYLTENYPGCITYTSEKERLFMENNELFPYTFYGAVSTKDIAKSNKPIKVDYTLNYGTEKINDEKFEIISLKGHTLDQIGIVTPDKVCFLGDSLFSVDILNKYQLPFIYSVEDTLNSFEHIKEIDGDIFVLGHSDKLYSKDEVENLVDINIKWVNNISEEFLTILDQPYSREDLLQNILILNDMDYSNFNQYHIYFSSTAAFLTYLTNKGLVENHIENGKIYYYRK</sequence>
<feature type="domain" description="Metallo-beta-lactamase" evidence="1">
    <location>
        <begin position="16"/>
        <end position="204"/>
    </location>
</feature>
<reference evidence="2" key="2">
    <citation type="submission" date="2022-01" db="EMBL/GenBank/DDBJ databases">
        <title>Collection of gut derived symbiotic bacterial strains cultured from healthy donors.</title>
        <authorList>
            <person name="Lin H."/>
            <person name="Kohout C."/>
            <person name="Waligurski E."/>
            <person name="Pamer E.G."/>
        </authorList>
    </citation>
    <scope>NUCLEOTIDE SEQUENCE</scope>
    <source>
        <strain evidence="2">MSK.14.39</strain>
    </source>
</reference>
<reference evidence="3 4" key="1">
    <citation type="submission" date="2019-08" db="EMBL/GenBank/DDBJ databases">
        <title>In-depth cultivation of the pig gut microbiome towards novel bacterial diversity and tailored functional studies.</title>
        <authorList>
            <person name="Wylensek D."/>
            <person name="Hitch T.C.A."/>
            <person name="Clavel T."/>
        </authorList>
    </citation>
    <scope>NUCLEOTIDE SEQUENCE [LARGE SCALE GENOMIC DNA]</scope>
    <source>
        <strain evidence="3 4">Med78-601-WT-4W-RMD-3</strain>
    </source>
</reference>
<dbReference type="InterPro" id="IPR036866">
    <property type="entry name" value="RibonucZ/Hydroxyglut_hydro"/>
</dbReference>
<proteinExistence type="predicted"/>
<dbReference type="OrthoDB" id="11380at2"/>
<dbReference type="EMBL" id="JAKNID010000010">
    <property type="protein sequence ID" value="MCG4564692.1"/>
    <property type="molecule type" value="Genomic_DNA"/>
</dbReference>
<dbReference type="RefSeq" id="WP_154484031.1">
    <property type="nucleotide sequence ID" value="NZ_JAHLOA010000002.1"/>
</dbReference>
<evidence type="ECO:0000259" key="1">
    <source>
        <dbReference type="SMART" id="SM00849"/>
    </source>
</evidence>